<protein>
    <submittedName>
        <fullName evidence="1">Uncharacterized protein</fullName>
    </submittedName>
</protein>
<accession>A0A7J5Z5D9</accession>
<proteinExistence type="predicted"/>
<gene>
    <name evidence="1" type="ORF">F7725_017569</name>
</gene>
<name>A0A7J5Z5D9_DISMA</name>
<dbReference type="EMBL" id="JAAKFY010000006">
    <property type="protein sequence ID" value="KAF3856846.1"/>
    <property type="molecule type" value="Genomic_DNA"/>
</dbReference>
<keyword evidence="2" id="KW-1185">Reference proteome</keyword>
<dbReference type="OrthoDB" id="16287at2759"/>
<reference evidence="1 2" key="1">
    <citation type="submission" date="2020-03" db="EMBL/GenBank/DDBJ databases">
        <title>Dissostichus mawsoni Genome sequencing and assembly.</title>
        <authorList>
            <person name="Park H."/>
        </authorList>
    </citation>
    <scope>NUCLEOTIDE SEQUENCE [LARGE SCALE GENOMIC DNA]</scope>
    <source>
        <strain evidence="1">DM0001</strain>
        <tissue evidence="1">Muscle</tissue>
    </source>
</reference>
<sequence>MMMMRQQCGTSEPVTAACTSVITEQDIDHLGKDHENARRTIKKVWAKDEVAAVMWHFKFHIAKGNLATKSECHHCKLVEGKVLDERIVQNVRDFVCNRGIARKRQSQ</sequence>
<evidence type="ECO:0000313" key="2">
    <source>
        <dbReference type="Proteomes" id="UP000518266"/>
    </source>
</evidence>
<comment type="caution">
    <text evidence="1">The sequence shown here is derived from an EMBL/GenBank/DDBJ whole genome shotgun (WGS) entry which is preliminary data.</text>
</comment>
<dbReference type="Proteomes" id="UP000518266">
    <property type="component" value="Unassembled WGS sequence"/>
</dbReference>
<organism evidence="1 2">
    <name type="scientific">Dissostichus mawsoni</name>
    <name type="common">Antarctic cod</name>
    <dbReference type="NCBI Taxonomy" id="36200"/>
    <lineage>
        <taxon>Eukaryota</taxon>
        <taxon>Metazoa</taxon>
        <taxon>Chordata</taxon>
        <taxon>Craniata</taxon>
        <taxon>Vertebrata</taxon>
        <taxon>Euteleostomi</taxon>
        <taxon>Actinopterygii</taxon>
        <taxon>Neopterygii</taxon>
        <taxon>Teleostei</taxon>
        <taxon>Neoteleostei</taxon>
        <taxon>Acanthomorphata</taxon>
        <taxon>Eupercaria</taxon>
        <taxon>Perciformes</taxon>
        <taxon>Notothenioidei</taxon>
        <taxon>Nototheniidae</taxon>
        <taxon>Dissostichus</taxon>
    </lineage>
</organism>
<dbReference type="AlphaFoldDB" id="A0A7J5Z5D9"/>
<evidence type="ECO:0000313" key="1">
    <source>
        <dbReference type="EMBL" id="KAF3856846.1"/>
    </source>
</evidence>